<evidence type="ECO:0000313" key="1">
    <source>
        <dbReference type="EMBL" id="OGG55089.1"/>
    </source>
</evidence>
<organism evidence="1 2">
    <name type="scientific">Candidatus Kaiserbacteria bacterium RIFCSPHIGHO2_02_FULL_49_11</name>
    <dbReference type="NCBI Taxonomy" id="1798489"/>
    <lineage>
        <taxon>Bacteria</taxon>
        <taxon>Candidatus Kaiseribacteriota</taxon>
    </lineage>
</organism>
<evidence type="ECO:0000313" key="2">
    <source>
        <dbReference type="Proteomes" id="UP000177659"/>
    </source>
</evidence>
<name>A0A1F6D0Y6_9BACT</name>
<dbReference type="AlphaFoldDB" id="A0A1F6D0Y6"/>
<sequence>MNTVRKGAVRCITFKEGNTWYGVALEFNLVVESEDKDVVNFNLQEAIRGYIEAQKKIKGSRVSPLNQKADPEYEELWNRLVENKPIRSPITVSNFGITRINA</sequence>
<proteinExistence type="predicted"/>
<accession>A0A1F6D0Y6</accession>
<dbReference type="EMBL" id="MFLC01000018">
    <property type="protein sequence ID" value="OGG55089.1"/>
    <property type="molecule type" value="Genomic_DNA"/>
</dbReference>
<dbReference type="Proteomes" id="UP000177659">
    <property type="component" value="Unassembled WGS sequence"/>
</dbReference>
<protein>
    <recommendedName>
        <fullName evidence="3">HicB-like antitoxin of toxin-antitoxin system domain-containing protein</fullName>
    </recommendedName>
</protein>
<reference evidence="1 2" key="1">
    <citation type="journal article" date="2016" name="Nat. Commun.">
        <title>Thousands of microbial genomes shed light on interconnected biogeochemical processes in an aquifer system.</title>
        <authorList>
            <person name="Anantharaman K."/>
            <person name="Brown C.T."/>
            <person name="Hug L.A."/>
            <person name="Sharon I."/>
            <person name="Castelle C.J."/>
            <person name="Probst A.J."/>
            <person name="Thomas B.C."/>
            <person name="Singh A."/>
            <person name="Wilkins M.J."/>
            <person name="Karaoz U."/>
            <person name="Brodie E.L."/>
            <person name="Williams K.H."/>
            <person name="Hubbard S.S."/>
            <person name="Banfield J.F."/>
        </authorList>
    </citation>
    <scope>NUCLEOTIDE SEQUENCE [LARGE SCALE GENOMIC DNA]</scope>
</reference>
<comment type="caution">
    <text evidence="1">The sequence shown here is derived from an EMBL/GenBank/DDBJ whole genome shotgun (WGS) entry which is preliminary data.</text>
</comment>
<gene>
    <name evidence="1" type="ORF">A3D62_01030</name>
</gene>
<evidence type="ECO:0008006" key="3">
    <source>
        <dbReference type="Google" id="ProtNLM"/>
    </source>
</evidence>